<feature type="region of interest" description="Disordered" evidence="1">
    <location>
        <begin position="188"/>
        <end position="234"/>
    </location>
</feature>
<gene>
    <name evidence="2" type="ORF">VP01_4271g1</name>
</gene>
<keyword evidence="3" id="KW-1185">Reference proteome</keyword>
<proteinExistence type="predicted"/>
<evidence type="ECO:0000313" key="2">
    <source>
        <dbReference type="EMBL" id="KNZ50725.1"/>
    </source>
</evidence>
<evidence type="ECO:0000256" key="1">
    <source>
        <dbReference type="SAM" id="MobiDB-lite"/>
    </source>
</evidence>
<comment type="caution">
    <text evidence="2">The sequence shown here is derived from an EMBL/GenBank/DDBJ whole genome shotgun (WGS) entry which is preliminary data.</text>
</comment>
<name>A0A0L6US95_9BASI</name>
<reference evidence="2 3" key="1">
    <citation type="submission" date="2015-08" db="EMBL/GenBank/DDBJ databases">
        <title>Next Generation Sequencing and Analysis of the Genome of Puccinia sorghi L Schw, the Causal Agent of Maize Common Rust.</title>
        <authorList>
            <person name="Rochi L."/>
            <person name="Burguener G."/>
            <person name="Darino M."/>
            <person name="Turjanski A."/>
            <person name="Kreff E."/>
            <person name="Dieguez M.J."/>
            <person name="Sacco F."/>
        </authorList>
    </citation>
    <scope>NUCLEOTIDE SEQUENCE [LARGE SCALE GENOMIC DNA]</scope>
    <source>
        <strain evidence="2 3">RO10H11247</strain>
    </source>
</reference>
<dbReference type="EMBL" id="LAVV01009359">
    <property type="protein sequence ID" value="KNZ50725.1"/>
    <property type="molecule type" value="Genomic_DNA"/>
</dbReference>
<dbReference type="OrthoDB" id="2518564at2759"/>
<sequence length="267" mass="30129">MCFWNCNANRAPQGDMAKELALNKKLRHTKDGKGLIPKLEKLKEYVETSLPILSLGSGKLTEIPEEINKLRTELNMSQNARALLPHFALPRQPAEVVHTVMFCPHLTADLDKKFVFKQGPHYYYPNQEPIPTDAKESIRDLVRKYAEKTKMPTTSLISSNRWEMWSLLEMHYGEDDKDNHLGFGLQKSQQLGNKGKPSYPGAWVIGDSEDESSNASGNLDPAKNSGNKPEKNAKLGGGVLRRKIIKQRFTLTLEELLFIAPNFIQGL</sequence>
<dbReference type="VEuPathDB" id="FungiDB:VP01_4271g1"/>
<evidence type="ECO:0000313" key="3">
    <source>
        <dbReference type="Proteomes" id="UP000037035"/>
    </source>
</evidence>
<dbReference type="Proteomes" id="UP000037035">
    <property type="component" value="Unassembled WGS sequence"/>
</dbReference>
<organism evidence="2 3">
    <name type="scientific">Puccinia sorghi</name>
    <dbReference type="NCBI Taxonomy" id="27349"/>
    <lineage>
        <taxon>Eukaryota</taxon>
        <taxon>Fungi</taxon>
        <taxon>Dikarya</taxon>
        <taxon>Basidiomycota</taxon>
        <taxon>Pucciniomycotina</taxon>
        <taxon>Pucciniomycetes</taxon>
        <taxon>Pucciniales</taxon>
        <taxon>Pucciniaceae</taxon>
        <taxon>Puccinia</taxon>
    </lineage>
</organism>
<protein>
    <submittedName>
        <fullName evidence="2">Uncharacterized protein</fullName>
    </submittedName>
</protein>
<accession>A0A0L6US95</accession>
<dbReference type="AlphaFoldDB" id="A0A0L6US95"/>